<evidence type="ECO:0000313" key="3">
    <source>
        <dbReference type="Proteomes" id="UP000004080"/>
    </source>
</evidence>
<comment type="caution">
    <text evidence="2">The sequence shown here is derived from an EMBL/GenBank/DDBJ whole genome shotgun (WGS) entry which is preliminary data.</text>
</comment>
<protein>
    <submittedName>
        <fullName evidence="2">YobL</fullName>
    </submittedName>
</protein>
<dbReference type="EMBL" id="AKKV01000011">
    <property type="protein sequence ID" value="EIT87216.1"/>
    <property type="molecule type" value="Genomic_DNA"/>
</dbReference>
<accession>I8J5Y5</accession>
<gene>
    <name evidence="2" type="ORF">A374_01424</name>
</gene>
<evidence type="ECO:0000259" key="1">
    <source>
        <dbReference type="Pfam" id="PF14411"/>
    </source>
</evidence>
<dbReference type="STRING" id="1196324.A374_01424"/>
<dbReference type="AlphaFoldDB" id="I8J5Y5"/>
<reference evidence="2 3" key="1">
    <citation type="journal article" date="2012" name="J. Bacteriol.">
        <title>Genome of Bacillus macauensis ZFHKF-1, a Long-Chain-Forming Bacterium.</title>
        <authorList>
            <person name="Cai L."/>
            <person name="Zhang T."/>
        </authorList>
    </citation>
    <scope>NUCLEOTIDE SEQUENCE [LARGE SCALE GENOMIC DNA]</scope>
    <source>
        <strain evidence="2 3">ZFHKF-1</strain>
    </source>
</reference>
<evidence type="ECO:0000313" key="2">
    <source>
        <dbReference type="EMBL" id="EIT87216.1"/>
    </source>
</evidence>
<name>I8J5Y5_9BACL</name>
<feature type="non-terminal residue" evidence="2">
    <location>
        <position position="469"/>
    </location>
</feature>
<dbReference type="InterPro" id="IPR026834">
    <property type="entry name" value="LHH"/>
</dbReference>
<dbReference type="eggNOG" id="COG3209">
    <property type="taxonomic scope" value="Bacteria"/>
</dbReference>
<feature type="domain" description="LHH" evidence="1">
    <location>
        <begin position="395"/>
        <end position="469"/>
    </location>
</feature>
<dbReference type="RefSeq" id="WP_007200389.1">
    <property type="nucleotide sequence ID" value="NZ_AKKV01000011.1"/>
</dbReference>
<sequence>MDIKFKMSDWGDLVTAVSGLETSFSYFKNNWNNLNNIEKAIKENDSDNVINFELKNKLSDYGTLEHNYGKVRKFASNIGLELNGEIDKPFCNDMDDFFVAVNNLDIFKYKTTNRIGATEVVQNRYGDRGAMVFDDTVLKKQVNLSDLLGSKNVYQEQMKFQYKIWKKVNPNATFTFKEFTKASLQGYAFNYESYKLKHQKEIEEKVAKAELLASLVGGAFGKVAVKGIGFIIVGLNASSVVTGKHWASKRELDLNERVGLGFQSFFDIPGGAGILAKFIGGSGRFEGIIRKASIKGGQYNTNDKLMEQARAMAIMRAMQANELGDIKNQKKIIGSLEDFFKKRKVKGTGKEYKNYKDVEYTGRTKVNGEVRDISRRVFQRLDIDYMRIDPKTGKTNLQLMKKGRAPIWQDGTAIELHHLIQREPGSMVELPGTMHKEYYKILHGLVENGGSFRNDPVLKKQYENFRSKY</sequence>
<dbReference type="Proteomes" id="UP000004080">
    <property type="component" value="Unassembled WGS sequence"/>
</dbReference>
<dbReference type="Pfam" id="PF14411">
    <property type="entry name" value="LHH"/>
    <property type="match status" value="1"/>
</dbReference>
<proteinExistence type="predicted"/>
<organism evidence="2 3">
    <name type="scientific">Fictibacillus macauensis ZFHKF-1</name>
    <dbReference type="NCBI Taxonomy" id="1196324"/>
    <lineage>
        <taxon>Bacteria</taxon>
        <taxon>Bacillati</taxon>
        <taxon>Bacillota</taxon>
        <taxon>Bacilli</taxon>
        <taxon>Bacillales</taxon>
        <taxon>Fictibacillaceae</taxon>
        <taxon>Fictibacillus</taxon>
    </lineage>
</organism>
<keyword evidence="3" id="KW-1185">Reference proteome</keyword>